<evidence type="ECO:0000256" key="9">
    <source>
        <dbReference type="ARBA" id="ARBA00022777"/>
    </source>
</evidence>
<comment type="catalytic activity">
    <reaction evidence="14">
        <text>L-seryl-[protein] + ATP = O-phospho-L-seryl-[protein] + ADP + H(+)</text>
        <dbReference type="Rhea" id="RHEA:17989"/>
        <dbReference type="Rhea" id="RHEA-COMP:9863"/>
        <dbReference type="Rhea" id="RHEA-COMP:11604"/>
        <dbReference type="ChEBI" id="CHEBI:15378"/>
        <dbReference type="ChEBI" id="CHEBI:29999"/>
        <dbReference type="ChEBI" id="CHEBI:30616"/>
        <dbReference type="ChEBI" id="CHEBI:83421"/>
        <dbReference type="ChEBI" id="CHEBI:456216"/>
        <dbReference type="EC" id="2.7.11.1"/>
    </reaction>
</comment>
<dbReference type="Gene3D" id="1.10.510.10">
    <property type="entry name" value="Transferase(Phosphotransferase) domain 1"/>
    <property type="match status" value="1"/>
</dbReference>
<reference evidence="16 17" key="1">
    <citation type="journal article" date="2016" name="Fungal Biol.">
        <title>The genome of Xylona heveae provides a window into fungal endophytism.</title>
        <authorList>
            <person name="Gazis R."/>
            <person name="Kuo A."/>
            <person name="Riley R."/>
            <person name="LaButti K."/>
            <person name="Lipzen A."/>
            <person name="Lin J."/>
            <person name="Amirebrahimi M."/>
            <person name="Hesse C.N."/>
            <person name="Spatafora J.W."/>
            <person name="Henrissat B."/>
            <person name="Hainaut M."/>
            <person name="Grigoriev I.V."/>
            <person name="Hibbett D.S."/>
        </authorList>
    </citation>
    <scope>NUCLEOTIDE SEQUENCE [LARGE SCALE GENOMIC DNA]</scope>
    <source>
        <strain evidence="16 17">TC161</strain>
    </source>
</reference>
<dbReference type="SUPFAM" id="SSF56112">
    <property type="entry name" value="Protein kinase-like (PK-like)"/>
    <property type="match status" value="1"/>
</dbReference>
<evidence type="ECO:0000256" key="12">
    <source>
        <dbReference type="ARBA" id="ARBA00033194"/>
    </source>
</evidence>
<dbReference type="EMBL" id="KV407454">
    <property type="protein sequence ID" value="KZF26771.1"/>
    <property type="molecule type" value="Genomic_DNA"/>
</dbReference>
<name>A0A165JY43_XYLHT</name>
<proteinExistence type="predicted"/>
<dbReference type="InterPro" id="IPR051334">
    <property type="entry name" value="SRPK"/>
</dbReference>
<dbReference type="Pfam" id="PF00069">
    <property type="entry name" value="Pkinase"/>
    <property type="match status" value="2"/>
</dbReference>
<keyword evidence="17" id="KW-1185">Reference proteome</keyword>
<evidence type="ECO:0000256" key="2">
    <source>
        <dbReference type="ARBA" id="ARBA00011534"/>
    </source>
</evidence>
<dbReference type="InParanoid" id="A0A165JY43"/>
<evidence type="ECO:0000256" key="13">
    <source>
        <dbReference type="ARBA" id="ARBA00047899"/>
    </source>
</evidence>
<dbReference type="SMART" id="SM00220">
    <property type="entry name" value="S_TKc"/>
    <property type="match status" value="1"/>
</dbReference>
<dbReference type="GeneID" id="28900877"/>
<keyword evidence="8" id="KW-0547">Nucleotide-binding</keyword>
<evidence type="ECO:0000256" key="3">
    <source>
        <dbReference type="ARBA" id="ARBA00012513"/>
    </source>
</evidence>
<gene>
    <name evidence="16" type="ORF">L228DRAFT_279930</name>
</gene>
<dbReference type="RefSeq" id="XP_018192326.1">
    <property type="nucleotide sequence ID" value="XM_018335740.1"/>
</dbReference>
<dbReference type="Proteomes" id="UP000076632">
    <property type="component" value="Unassembled WGS sequence"/>
</dbReference>
<feature type="domain" description="Protein kinase" evidence="15">
    <location>
        <begin position="61"/>
        <end position="438"/>
    </location>
</feature>
<keyword evidence="7" id="KW-0808">Transferase</keyword>
<dbReference type="OrthoDB" id="5979581at2759"/>
<evidence type="ECO:0000256" key="4">
    <source>
        <dbReference type="ARBA" id="ARBA00013948"/>
    </source>
</evidence>
<keyword evidence="6" id="KW-0723">Serine/threonine-protein kinase</keyword>
<comment type="function">
    <text evidence="1">Component of the EKC/KEOPS complex that is required for the formation of a threonylcarbamoyl group on adenosine at position 37 (t(6)A37) in tRNAs that read codons beginning with adenine. The complex is probably involved in the transfer of the threonylcarbamoyl moiety of threonylcarbamoyl-AMP (TC-AMP) to the N6 group of A37. BUD32 has ATPase activity in the context of the EKC/KEOPS complex and likely plays a supporting role to the catalytic subunit KAE1. The EKC/KEOPS complex also promotes both telomere uncapping and telomere elongation. The complex is required for efficient recruitment of transcriptional coactivators.</text>
</comment>
<keyword evidence="9 16" id="KW-0418">Kinase</keyword>
<evidence type="ECO:0000259" key="15">
    <source>
        <dbReference type="PROSITE" id="PS50011"/>
    </source>
</evidence>
<evidence type="ECO:0000256" key="10">
    <source>
        <dbReference type="ARBA" id="ARBA00022840"/>
    </source>
</evidence>
<accession>A0A165JY43</accession>
<dbReference type="GO" id="GO:0050684">
    <property type="term" value="P:regulation of mRNA processing"/>
    <property type="evidence" value="ECO:0007669"/>
    <property type="project" value="TreeGrafter"/>
</dbReference>
<dbReference type="PANTHER" id="PTHR47634">
    <property type="entry name" value="PROTEIN KINASE DOMAIN-CONTAINING PROTEIN-RELATED"/>
    <property type="match status" value="1"/>
</dbReference>
<dbReference type="InterPro" id="IPR000719">
    <property type="entry name" value="Prot_kinase_dom"/>
</dbReference>
<dbReference type="OMA" id="KPCKNAR"/>
<sequence>MDLIRRAARRSLLSLRSKPAPVPRAGRVLPQDERVDEEICPFYNFMDYYPAKPGEILADRYQLVVKIGWGTRSTVWLARDIRRYKWQVERFAALKINELNSEEAQYERDIEDHIAKKDPLHPGYPMIRTCIESFEITRPEGSHICLAYEPMREPFWLYQRHFRDDKLPFPVVKAYFLMLLAGLDYLHSECRVIHTDLRLENILVGFENQAVIEDFVKAQIDDPMEYKINASGQTVYRRHNYFGPLRKLENLPKIIDFGSSCRIDNPKSVGMLPIQPDHYRAPEVILGRGWTFSTDIWNLGVLMWDILENTQLFQQAHDTTGHYDAKAHLAEMIALLGPPPKTLLEKADAMLRVEWPDAIQGEGGKLCRNAQQLFGGPFFSGEGKFLYPDLIPARQLKDTLPSLEKKDREELLSFVKKMLTWLPEERKTARELMEDPFLTRSSKLEKAWDK</sequence>
<dbReference type="Gene3D" id="3.30.200.20">
    <property type="entry name" value="Phosphorylase Kinase, domain 1"/>
    <property type="match status" value="1"/>
</dbReference>
<evidence type="ECO:0000256" key="5">
    <source>
        <dbReference type="ARBA" id="ARBA00019973"/>
    </source>
</evidence>
<evidence type="ECO:0000256" key="6">
    <source>
        <dbReference type="ARBA" id="ARBA00022527"/>
    </source>
</evidence>
<organism evidence="16 17">
    <name type="scientific">Xylona heveae (strain CBS 132557 / TC161)</name>
    <dbReference type="NCBI Taxonomy" id="1328760"/>
    <lineage>
        <taxon>Eukaryota</taxon>
        <taxon>Fungi</taxon>
        <taxon>Dikarya</taxon>
        <taxon>Ascomycota</taxon>
        <taxon>Pezizomycotina</taxon>
        <taxon>Xylonomycetes</taxon>
        <taxon>Xylonales</taxon>
        <taxon>Xylonaceae</taxon>
        <taxon>Xylona</taxon>
    </lineage>
</organism>
<evidence type="ECO:0000256" key="14">
    <source>
        <dbReference type="ARBA" id="ARBA00048679"/>
    </source>
</evidence>
<evidence type="ECO:0000313" key="16">
    <source>
        <dbReference type="EMBL" id="KZF26771.1"/>
    </source>
</evidence>
<dbReference type="PROSITE" id="PS50011">
    <property type="entry name" value="PROTEIN_KINASE_DOM"/>
    <property type="match status" value="1"/>
</dbReference>
<dbReference type="EC" id="2.7.11.1" evidence="3"/>
<dbReference type="InterPro" id="IPR011009">
    <property type="entry name" value="Kinase-like_dom_sf"/>
</dbReference>
<dbReference type="PROSITE" id="PS00109">
    <property type="entry name" value="PROTEIN_KINASE_TYR"/>
    <property type="match status" value="1"/>
</dbReference>
<dbReference type="GO" id="GO:0004674">
    <property type="term" value="F:protein serine/threonine kinase activity"/>
    <property type="evidence" value="ECO:0007669"/>
    <property type="project" value="UniProtKB-KW"/>
</dbReference>
<protein>
    <recommendedName>
        <fullName evidence="5">EKC/KEOPS complex subunit BUD32</fullName>
        <ecNumber evidence="3">2.7.11.1</ecNumber>
    </recommendedName>
    <alternativeName>
        <fullName evidence="11 12">Atypical Serine/threonine protein kinase BUD32</fullName>
    </alternativeName>
    <alternativeName>
        <fullName evidence="4">EKC/KEOPS complex subunit bud32</fullName>
    </alternativeName>
</protein>
<keyword evidence="10" id="KW-0067">ATP-binding</keyword>
<dbReference type="InterPro" id="IPR008266">
    <property type="entry name" value="Tyr_kinase_AS"/>
</dbReference>
<dbReference type="GO" id="GO:0000245">
    <property type="term" value="P:spliceosomal complex assembly"/>
    <property type="evidence" value="ECO:0007669"/>
    <property type="project" value="TreeGrafter"/>
</dbReference>
<evidence type="ECO:0000256" key="7">
    <source>
        <dbReference type="ARBA" id="ARBA00022679"/>
    </source>
</evidence>
<dbReference type="STRING" id="1328760.A0A165JY43"/>
<evidence type="ECO:0000256" key="11">
    <source>
        <dbReference type="ARBA" id="ARBA00030980"/>
    </source>
</evidence>
<dbReference type="PANTHER" id="PTHR47634:SF9">
    <property type="entry name" value="PROTEIN KINASE DOMAIN-CONTAINING PROTEIN-RELATED"/>
    <property type="match status" value="1"/>
</dbReference>
<evidence type="ECO:0000313" key="17">
    <source>
        <dbReference type="Proteomes" id="UP000076632"/>
    </source>
</evidence>
<comment type="catalytic activity">
    <reaction evidence="13">
        <text>L-threonyl-[protein] + ATP = O-phospho-L-threonyl-[protein] + ADP + H(+)</text>
        <dbReference type="Rhea" id="RHEA:46608"/>
        <dbReference type="Rhea" id="RHEA-COMP:11060"/>
        <dbReference type="Rhea" id="RHEA-COMP:11605"/>
        <dbReference type="ChEBI" id="CHEBI:15378"/>
        <dbReference type="ChEBI" id="CHEBI:30013"/>
        <dbReference type="ChEBI" id="CHEBI:30616"/>
        <dbReference type="ChEBI" id="CHEBI:61977"/>
        <dbReference type="ChEBI" id="CHEBI:456216"/>
        <dbReference type="EC" id="2.7.11.1"/>
    </reaction>
</comment>
<dbReference type="GO" id="GO:0005524">
    <property type="term" value="F:ATP binding"/>
    <property type="evidence" value="ECO:0007669"/>
    <property type="project" value="UniProtKB-KW"/>
</dbReference>
<evidence type="ECO:0000256" key="1">
    <source>
        <dbReference type="ARBA" id="ARBA00003747"/>
    </source>
</evidence>
<dbReference type="AlphaFoldDB" id="A0A165JY43"/>
<evidence type="ECO:0000256" key="8">
    <source>
        <dbReference type="ARBA" id="ARBA00022741"/>
    </source>
</evidence>
<comment type="subunit">
    <text evidence="2">Component of the EKC/KEOPS complex composed of at least BUD32, CGI121, GON7, KAE1 and PCC1; the whole complex dimerizes.</text>
</comment>